<dbReference type="InterPro" id="IPR021102">
    <property type="entry name" value="PNGase_A"/>
</dbReference>
<dbReference type="AlphaFoldDB" id="A0A8E2EVA4"/>
<gene>
    <name evidence="3" type="ORF">AOQ84DRAFT_379481</name>
</gene>
<feature type="chain" id="PRO_5034498396" description="Peptide N-acetyl-beta-D-glucosaminyl asparaginase amidase A N-terminal domain-containing protein" evidence="1">
    <location>
        <begin position="24"/>
        <end position="381"/>
    </location>
</feature>
<dbReference type="Proteomes" id="UP000250140">
    <property type="component" value="Unassembled WGS sequence"/>
</dbReference>
<sequence length="381" mass="41270">MTLSNVVWTCGLLALLHLQGSSSKVALQAPRFRQPREGRTGELELTDGSETFEVVQEGLPLCQQILATYSFANSYGVPYVGSYAPPSCDFNRVTWNLTVTSNGTQYDRLGTVWLGDIEVLHTSTAEPSGGAISWIYLKACLETAQEQRIIFDLGNSITATNTAAYNITLTVTHYAEANASAPADLIIPISKRLSSQDLPSAFSTPGDDATNIFWWSNVLSSDVNALPDYGELYGYSPFREVQLFIDGSLAGVAWPFPIVFTGAEDEIDITPWLPLLCDRNSHTFSLKVAGLANGNGTVGVSGTVGSYWLLSGKIFIWYDEKGHFTNGTVPQINAPALDVRITTTGPGGSGDTVKLYYQVNVQRELEVTSTVKTSNGSQPRV</sequence>
<dbReference type="Pfam" id="PF12222">
    <property type="entry name" value="PNGaseA"/>
    <property type="match status" value="2"/>
</dbReference>
<evidence type="ECO:0000256" key="1">
    <source>
        <dbReference type="SAM" id="SignalP"/>
    </source>
</evidence>
<evidence type="ECO:0000259" key="2">
    <source>
        <dbReference type="Pfam" id="PF12222"/>
    </source>
</evidence>
<name>A0A8E2EVA4_9PEZI</name>
<keyword evidence="4" id="KW-1185">Reference proteome</keyword>
<dbReference type="InterPro" id="IPR056948">
    <property type="entry name" value="PNGaseA_N"/>
</dbReference>
<keyword evidence="1" id="KW-0732">Signal</keyword>
<accession>A0A8E2EVA4</accession>
<feature type="domain" description="Peptide N-acetyl-beta-D-glucosaminyl asparaginase amidase A N-terminal" evidence="2">
    <location>
        <begin position="265"/>
        <end position="331"/>
    </location>
</feature>
<reference evidence="3 4" key="1">
    <citation type="journal article" date="2016" name="Nat. Commun.">
        <title>Ectomycorrhizal ecology is imprinted in the genome of the dominant symbiotic fungus Cenococcum geophilum.</title>
        <authorList>
            <consortium name="DOE Joint Genome Institute"/>
            <person name="Peter M."/>
            <person name="Kohler A."/>
            <person name="Ohm R.A."/>
            <person name="Kuo A."/>
            <person name="Krutzmann J."/>
            <person name="Morin E."/>
            <person name="Arend M."/>
            <person name="Barry K.W."/>
            <person name="Binder M."/>
            <person name="Choi C."/>
            <person name="Clum A."/>
            <person name="Copeland A."/>
            <person name="Grisel N."/>
            <person name="Haridas S."/>
            <person name="Kipfer T."/>
            <person name="LaButti K."/>
            <person name="Lindquist E."/>
            <person name="Lipzen A."/>
            <person name="Maire R."/>
            <person name="Meier B."/>
            <person name="Mihaltcheva S."/>
            <person name="Molinier V."/>
            <person name="Murat C."/>
            <person name="Poggeler S."/>
            <person name="Quandt C.A."/>
            <person name="Sperisen C."/>
            <person name="Tritt A."/>
            <person name="Tisserant E."/>
            <person name="Crous P.W."/>
            <person name="Henrissat B."/>
            <person name="Nehls U."/>
            <person name="Egli S."/>
            <person name="Spatafora J.W."/>
            <person name="Grigoriev I.V."/>
            <person name="Martin F.M."/>
        </authorList>
    </citation>
    <scope>NUCLEOTIDE SEQUENCE [LARGE SCALE GENOMIC DNA]</scope>
    <source>
        <strain evidence="3 4">CBS 207.34</strain>
    </source>
</reference>
<organism evidence="3 4">
    <name type="scientific">Glonium stellatum</name>
    <dbReference type="NCBI Taxonomy" id="574774"/>
    <lineage>
        <taxon>Eukaryota</taxon>
        <taxon>Fungi</taxon>
        <taxon>Dikarya</taxon>
        <taxon>Ascomycota</taxon>
        <taxon>Pezizomycotina</taxon>
        <taxon>Dothideomycetes</taxon>
        <taxon>Pleosporomycetidae</taxon>
        <taxon>Gloniales</taxon>
        <taxon>Gloniaceae</taxon>
        <taxon>Glonium</taxon>
    </lineage>
</organism>
<feature type="signal peptide" evidence="1">
    <location>
        <begin position="1"/>
        <end position="23"/>
    </location>
</feature>
<dbReference type="EMBL" id="KV750261">
    <property type="protein sequence ID" value="OCL05530.1"/>
    <property type="molecule type" value="Genomic_DNA"/>
</dbReference>
<protein>
    <recommendedName>
        <fullName evidence="2">Peptide N-acetyl-beta-D-glucosaminyl asparaginase amidase A N-terminal domain-containing protein</fullName>
    </recommendedName>
</protein>
<dbReference type="OrthoDB" id="1612078at2759"/>
<proteinExistence type="predicted"/>
<feature type="domain" description="Peptide N-acetyl-beta-D-glucosaminyl asparaginase amidase A N-terminal" evidence="2">
    <location>
        <begin position="60"/>
        <end position="210"/>
    </location>
</feature>
<evidence type="ECO:0000313" key="4">
    <source>
        <dbReference type="Proteomes" id="UP000250140"/>
    </source>
</evidence>
<dbReference type="PANTHER" id="PTHR31104">
    <property type="entry name" value="PEPTIDE-N4-(N-ACETYL-BETA-GLUCOSAMINYL)ASPARAGINE AMIDASE A PROTEIN"/>
    <property type="match status" value="1"/>
</dbReference>
<evidence type="ECO:0000313" key="3">
    <source>
        <dbReference type="EMBL" id="OCL05530.1"/>
    </source>
</evidence>